<proteinExistence type="predicted"/>
<gene>
    <name evidence="2" type="ORF">CkaCkLH20_06294</name>
</gene>
<keyword evidence="3" id="KW-1185">Reference proteome</keyword>
<feature type="region of interest" description="Disordered" evidence="1">
    <location>
        <begin position="1"/>
        <end position="169"/>
    </location>
</feature>
<dbReference type="RefSeq" id="XP_038745812.1">
    <property type="nucleotide sequence ID" value="XM_038889011.1"/>
</dbReference>
<dbReference type="AlphaFoldDB" id="A0A9P6I9C8"/>
<dbReference type="GeneID" id="62162085"/>
<protein>
    <submittedName>
        <fullName evidence="2">Uncharacterized protein</fullName>
    </submittedName>
</protein>
<organism evidence="2 3">
    <name type="scientific">Colletotrichum karsti</name>
    <dbReference type="NCBI Taxonomy" id="1095194"/>
    <lineage>
        <taxon>Eukaryota</taxon>
        <taxon>Fungi</taxon>
        <taxon>Dikarya</taxon>
        <taxon>Ascomycota</taxon>
        <taxon>Pezizomycotina</taxon>
        <taxon>Sordariomycetes</taxon>
        <taxon>Hypocreomycetidae</taxon>
        <taxon>Glomerellales</taxon>
        <taxon>Glomerellaceae</taxon>
        <taxon>Colletotrichum</taxon>
        <taxon>Colletotrichum boninense species complex</taxon>
    </lineage>
</organism>
<evidence type="ECO:0000256" key="1">
    <source>
        <dbReference type="SAM" id="MobiDB-lite"/>
    </source>
</evidence>
<evidence type="ECO:0000313" key="2">
    <source>
        <dbReference type="EMBL" id="KAF9876351.1"/>
    </source>
</evidence>
<comment type="caution">
    <text evidence="2">The sequence shown here is derived from an EMBL/GenBank/DDBJ whole genome shotgun (WGS) entry which is preliminary data.</text>
</comment>
<feature type="compositionally biased region" description="Basic and acidic residues" evidence="1">
    <location>
        <begin position="155"/>
        <end position="166"/>
    </location>
</feature>
<evidence type="ECO:0000313" key="3">
    <source>
        <dbReference type="Proteomes" id="UP000781932"/>
    </source>
</evidence>
<reference evidence="2" key="2">
    <citation type="submission" date="2020-11" db="EMBL/GenBank/DDBJ databases">
        <title>Whole genome sequencing of Colletotrichum sp.</title>
        <authorList>
            <person name="Li H."/>
        </authorList>
    </citation>
    <scope>NUCLEOTIDE SEQUENCE</scope>
    <source>
        <strain evidence="2">CkLH20</strain>
    </source>
</reference>
<sequence>MPQTHSAGIITSEINKPTKPATKKAPSKTPSAEPKKQGRIVLRTTKRKHDDEVDIQDDKRQKQDVPPRPISTTPIPLPPIPSRPSSRLSPTKTIESAGLASGPGSANDSALAPFGPGGDGLGTDHDQNLSITSSTQPDVPNVTATISSSQCSSRVTRDPPEHDEYQTKTTQCSNLNGSQHCQAEHASPCTQPTAVRETEEVVAQPAAQPDVVVAQKPVPPKADDSELFITRSMLLWEATQTGEAGYRRWAKNPKSNDHGQQVVCDMMRNIEKSVAAAITCHGPTVLDPTLIEKLIAKMYMK</sequence>
<dbReference type="EMBL" id="JAATWM020000018">
    <property type="protein sequence ID" value="KAF9876351.1"/>
    <property type="molecule type" value="Genomic_DNA"/>
</dbReference>
<name>A0A9P6I9C8_9PEZI</name>
<accession>A0A9P6I9C8</accession>
<reference evidence="2" key="1">
    <citation type="submission" date="2020-03" db="EMBL/GenBank/DDBJ databases">
        <authorList>
            <person name="He L."/>
        </authorList>
    </citation>
    <scope>NUCLEOTIDE SEQUENCE</scope>
    <source>
        <strain evidence="2">CkLH20</strain>
    </source>
</reference>
<feature type="compositionally biased region" description="Basic and acidic residues" evidence="1">
    <location>
        <begin position="48"/>
        <end position="65"/>
    </location>
</feature>
<feature type="compositionally biased region" description="Polar residues" evidence="1">
    <location>
        <begin position="128"/>
        <end position="154"/>
    </location>
</feature>
<dbReference type="Proteomes" id="UP000781932">
    <property type="component" value="Unassembled WGS sequence"/>
</dbReference>